<dbReference type="PANTHER" id="PTHR43031">
    <property type="entry name" value="FAD-DEPENDENT OXIDOREDUCTASE"/>
    <property type="match status" value="1"/>
</dbReference>
<dbReference type="NCBIfam" id="NF001195">
    <property type="entry name" value="PRK00162.1"/>
    <property type="match status" value="1"/>
</dbReference>
<dbReference type="SUPFAM" id="SSF52821">
    <property type="entry name" value="Rhodanese/Cell cycle control phosphatase"/>
    <property type="match status" value="1"/>
</dbReference>
<organism evidence="4">
    <name type="scientific">hydrothermal vent metagenome</name>
    <dbReference type="NCBI Taxonomy" id="652676"/>
    <lineage>
        <taxon>unclassified sequences</taxon>
        <taxon>metagenomes</taxon>
        <taxon>ecological metagenomes</taxon>
    </lineage>
</organism>
<accession>A0A3B1DZU4</accession>
<dbReference type="Gene3D" id="3.40.250.10">
    <property type="entry name" value="Rhodanese-like domain"/>
    <property type="match status" value="1"/>
</dbReference>
<protein>
    <recommendedName>
        <fullName evidence="3">Rhodanese domain-containing protein</fullName>
    </recommendedName>
</protein>
<gene>
    <name evidence="4" type="ORF">MNBD_UNCLBAC01-596</name>
</gene>
<evidence type="ECO:0000256" key="1">
    <source>
        <dbReference type="ARBA" id="ARBA00022490"/>
    </source>
</evidence>
<dbReference type="Pfam" id="PF00581">
    <property type="entry name" value="Rhodanese"/>
    <property type="match status" value="1"/>
</dbReference>
<feature type="domain" description="Rhodanese" evidence="3">
    <location>
        <begin position="17"/>
        <end position="100"/>
    </location>
</feature>
<dbReference type="InterPro" id="IPR036873">
    <property type="entry name" value="Rhodanese-like_dom_sf"/>
</dbReference>
<sequence>MCNFKKIDVQEVKKLVDQGDITIVDIRDDDSYAEAHIQGAVLVNDENIDDFINNTDKNKPILCYCFHGLSSQNKATYFSENGFKTVYSMLGGFEGWRAEYLEF</sequence>
<dbReference type="InterPro" id="IPR001763">
    <property type="entry name" value="Rhodanese-like_dom"/>
</dbReference>
<dbReference type="AlphaFoldDB" id="A0A3B1DZU4"/>
<name>A0A3B1DZU4_9ZZZZ</name>
<keyword evidence="2" id="KW-0808">Transferase</keyword>
<dbReference type="EMBL" id="UOGJ01000151">
    <property type="protein sequence ID" value="VAX38175.1"/>
    <property type="molecule type" value="Genomic_DNA"/>
</dbReference>
<evidence type="ECO:0000313" key="4">
    <source>
        <dbReference type="EMBL" id="VAX38175.1"/>
    </source>
</evidence>
<dbReference type="InterPro" id="IPR050229">
    <property type="entry name" value="GlpE_sulfurtransferase"/>
</dbReference>
<keyword evidence="1" id="KW-0963">Cytoplasm</keyword>
<dbReference type="InterPro" id="IPR023695">
    <property type="entry name" value="Thiosulf_sulfurTrfase"/>
</dbReference>
<dbReference type="GO" id="GO:0005737">
    <property type="term" value="C:cytoplasm"/>
    <property type="evidence" value="ECO:0007669"/>
    <property type="project" value="InterPro"/>
</dbReference>
<proteinExistence type="predicted"/>
<dbReference type="SMART" id="SM00450">
    <property type="entry name" value="RHOD"/>
    <property type="match status" value="1"/>
</dbReference>
<dbReference type="PROSITE" id="PS50206">
    <property type="entry name" value="RHODANESE_3"/>
    <property type="match status" value="1"/>
</dbReference>
<evidence type="ECO:0000259" key="3">
    <source>
        <dbReference type="PROSITE" id="PS50206"/>
    </source>
</evidence>
<dbReference type="GO" id="GO:0004792">
    <property type="term" value="F:thiosulfate-cyanide sulfurtransferase activity"/>
    <property type="evidence" value="ECO:0007669"/>
    <property type="project" value="InterPro"/>
</dbReference>
<dbReference type="CDD" id="cd01444">
    <property type="entry name" value="GlpE_ST"/>
    <property type="match status" value="1"/>
</dbReference>
<reference evidence="4" key="1">
    <citation type="submission" date="2018-06" db="EMBL/GenBank/DDBJ databases">
        <authorList>
            <person name="Zhirakovskaya E."/>
        </authorList>
    </citation>
    <scope>NUCLEOTIDE SEQUENCE</scope>
</reference>
<evidence type="ECO:0000256" key="2">
    <source>
        <dbReference type="ARBA" id="ARBA00022679"/>
    </source>
</evidence>
<dbReference type="PANTHER" id="PTHR43031:SF6">
    <property type="entry name" value="THIOSULFATE SULFURTRANSFERASE GLPE"/>
    <property type="match status" value="1"/>
</dbReference>